<comment type="caution">
    <text evidence="1">The sequence shown here is derived from an EMBL/GenBank/DDBJ whole genome shotgun (WGS) entry which is preliminary data.</text>
</comment>
<sequence>MLGVGAWVALSLQSQDRLRAPPHTLHYVSFASPWQPRACTAYSRICTRIHGMHAFVRAHLSHKLTNVCDSFALRCVYPTPFPFCDSPTIPRYRPRCAGAPAPFRREEKVRTLYYLPHIPALVPTPPCPPSLHARMRGCPPPRTCPWGPLGRAHLRGFTHAGVRECARPRGFSRKRSPPCV</sequence>
<proteinExistence type="predicted"/>
<keyword evidence="2" id="KW-1185">Reference proteome</keyword>
<name>A0AAD6SIW1_9AGAR</name>
<dbReference type="Proteomes" id="UP001218188">
    <property type="component" value="Unassembled WGS sequence"/>
</dbReference>
<dbReference type="EMBL" id="JARJCM010000114">
    <property type="protein sequence ID" value="KAJ7028245.1"/>
    <property type="molecule type" value="Genomic_DNA"/>
</dbReference>
<gene>
    <name evidence="1" type="ORF">C8F04DRAFT_68122</name>
</gene>
<evidence type="ECO:0000313" key="1">
    <source>
        <dbReference type="EMBL" id="KAJ7028245.1"/>
    </source>
</evidence>
<organism evidence="1 2">
    <name type="scientific">Mycena alexandri</name>
    <dbReference type="NCBI Taxonomy" id="1745969"/>
    <lineage>
        <taxon>Eukaryota</taxon>
        <taxon>Fungi</taxon>
        <taxon>Dikarya</taxon>
        <taxon>Basidiomycota</taxon>
        <taxon>Agaricomycotina</taxon>
        <taxon>Agaricomycetes</taxon>
        <taxon>Agaricomycetidae</taxon>
        <taxon>Agaricales</taxon>
        <taxon>Marasmiineae</taxon>
        <taxon>Mycenaceae</taxon>
        <taxon>Mycena</taxon>
    </lineage>
</organism>
<reference evidence="1" key="1">
    <citation type="submission" date="2023-03" db="EMBL/GenBank/DDBJ databases">
        <title>Massive genome expansion in bonnet fungi (Mycena s.s.) driven by repeated elements and novel gene families across ecological guilds.</title>
        <authorList>
            <consortium name="Lawrence Berkeley National Laboratory"/>
            <person name="Harder C.B."/>
            <person name="Miyauchi S."/>
            <person name="Viragh M."/>
            <person name="Kuo A."/>
            <person name="Thoen E."/>
            <person name="Andreopoulos B."/>
            <person name="Lu D."/>
            <person name="Skrede I."/>
            <person name="Drula E."/>
            <person name="Henrissat B."/>
            <person name="Morin E."/>
            <person name="Kohler A."/>
            <person name="Barry K."/>
            <person name="LaButti K."/>
            <person name="Morin E."/>
            <person name="Salamov A."/>
            <person name="Lipzen A."/>
            <person name="Mereny Z."/>
            <person name="Hegedus B."/>
            <person name="Baldrian P."/>
            <person name="Stursova M."/>
            <person name="Weitz H."/>
            <person name="Taylor A."/>
            <person name="Grigoriev I.V."/>
            <person name="Nagy L.G."/>
            <person name="Martin F."/>
            <person name="Kauserud H."/>
        </authorList>
    </citation>
    <scope>NUCLEOTIDE SEQUENCE</scope>
    <source>
        <strain evidence="1">CBHHK200</strain>
    </source>
</reference>
<evidence type="ECO:0000313" key="2">
    <source>
        <dbReference type="Proteomes" id="UP001218188"/>
    </source>
</evidence>
<accession>A0AAD6SIW1</accession>
<dbReference type="AlphaFoldDB" id="A0AAD6SIW1"/>
<protein>
    <submittedName>
        <fullName evidence="1">Uncharacterized protein</fullName>
    </submittedName>
</protein>